<dbReference type="GO" id="GO:0004016">
    <property type="term" value="F:adenylate cyclase activity"/>
    <property type="evidence" value="ECO:0007669"/>
    <property type="project" value="UniProtKB-ARBA"/>
</dbReference>
<evidence type="ECO:0000256" key="1">
    <source>
        <dbReference type="PROSITE-ProRule" id="PRU00339"/>
    </source>
</evidence>
<dbReference type="HOGENOM" id="CLU_019981_0_0_5"/>
<dbReference type="SUPFAM" id="SSF55073">
    <property type="entry name" value="Nucleotide cyclase"/>
    <property type="match status" value="1"/>
</dbReference>
<reference evidence="4" key="1">
    <citation type="journal article" date="2004" name="J. Bacteriol.">
        <title>An evolutionary hot spot: the pNGR234b replicon of Rhizobium sp. strain NGR234.</title>
        <authorList>
            <person name="Streit W.R."/>
            <person name="Schmitz R.A."/>
            <person name="Perret X."/>
            <person name="Staehelin C."/>
            <person name="Deakin W.J."/>
            <person name="Raasch C."/>
            <person name="Liesegang H."/>
            <person name="Broughton W.J."/>
        </authorList>
    </citation>
    <scope>NUCLEOTIDE SEQUENCE [LARGE SCALE GENOMIC DNA]</scope>
    <source>
        <strain evidence="4">NBRC 101917 / NGR234</strain>
    </source>
</reference>
<dbReference type="RefSeq" id="WP_015886962.1">
    <property type="nucleotide sequence ID" value="NC_012586.1"/>
</dbReference>
<dbReference type="SMART" id="SM00028">
    <property type="entry name" value="TPR"/>
    <property type="match status" value="3"/>
</dbReference>
<sequence>MPKIRVERRLAAILAADIVAYSRLIEKDEARTLTAIRAIRSEVLNPLIGDHKGRVVKLMGDGAIVEFGSVVDAVTCAVAVQEAVATHQREVPTDGRILFRIGINVGDVVVDDSDLLGDGVNIASRLEALAEPGGICVSDAVHKQLAGKTDFAFEDTGERMLKNIAQPVRVWRWAGDQAPTTAAALLPLPGKPSIAVLPFDNLSSQPEKTYFSDGITEDIITGLARFRSLFVIARNSSFAFRGKPIDLAEIGRRLGVSYLLEGSVRRSGDRVRITAQLIEAATGAHLWAERYDRSLDDIFAVQEEVAQMIVAALFGRIQEADFERSSRMPTASLTAYDCLLRGLAHFRAYAEDANQRACELFEKAVALDPRYALAHSYLALVRITFHGWATAPTEILDTAFAEARRATELDPQESRCHRILSEICLLRREYDMAEEHACQAFDLNPNDADAMMEKGRVLALRGRPEEALNCLEAAVRLNPLHPPWYNSSFGIALYSLRRFGEAARALKRIPDPGTWSRARVAACYAQLGKSAEAQAVVAEVLRLQPDFSTAEYMRKSVLLERAEDRELLSEGLIKAGFPP</sequence>
<dbReference type="KEGG" id="rhi:NGR_b08450"/>
<dbReference type="GO" id="GO:0035556">
    <property type="term" value="P:intracellular signal transduction"/>
    <property type="evidence" value="ECO:0007669"/>
    <property type="project" value="InterPro"/>
</dbReference>
<dbReference type="PROSITE" id="PS50125">
    <property type="entry name" value="GUANYLATE_CYCLASE_2"/>
    <property type="match status" value="1"/>
</dbReference>
<dbReference type="EMBL" id="CP000874">
    <property type="protein sequence ID" value="ACP22301.1"/>
    <property type="molecule type" value="Genomic_DNA"/>
</dbReference>
<reference evidence="3 4" key="2">
    <citation type="journal article" date="2009" name="Appl. Environ. Microbiol.">
        <title>Rhizobium sp. strain NGR234 possesses a remarkable number of secretion systems.</title>
        <authorList>
            <person name="Schmeisser C."/>
            <person name="Liesegang H."/>
            <person name="Krysciak D."/>
            <person name="Bakkou N."/>
            <person name="Le Quere A."/>
            <person name="Wollherr A."/>
            <person name="Heinemeyer I."/>
            <person name="Morgenstern B."/>
            <person name="Pommerening-Roeser A."/>
            <person name="Flores M."/>
            <person name="Palacios R."/>
            <person name="Brenner S."/>
            <person name="Gottschalk G."/>
            <person name="Schmitz R.A."/>
            <person name="Broughton W.J."/>
            <person name="Perret X."/>
            <person name="Strittmatter A.W."/>
            <person name="Streit W.R."/>
        </authorList>
    </citation>
    <scope>NUCLEOTIDE SEQUENCE [LARGE SCALE GENOMIC DNA]</scope>
    <source>
        <strain evidence="4">NBRC 101917 / NGR234</strain>
    </source>
</reference>
<dbReference type="Gene3D" id="3.40.50.10070">
    <property type="entry name" value="TolB, N-terminal domain"/>
    <property type="match status" value="1"/>
</dbReference>
<name>C3KQE3_SINFN</name>
<dbReference type="AlphaFoldDB" id="C3KQE3"/>
<accession>C3KQE3</accession>
<dbReference type="PANTHER" id="PTHR43081">
    <property type="entry name" value="ADENYLATE CYCLASE, TERMINAL-DIFFERENTIATION SPECIFIC-RELATED"/>
    <property type="match status" value="1"/>
</dbReference>
<feature type="domain" description="Guanylate cyclase" evidence="2">
    <location>
        <begin position="12"/>
        <end position="127"/>
    </location>
</feature>
<gene>
    <name evidence="3" type="ordered locus">NGR_b08450</name>
</gene>
<dbReference type="Pfam" id="PF13432">
    <property type="entry name" value="TPR_16"/>
    <property type="match status" value="1"/>
</dbReference>
<dbReference type="OrthoDB" id="7318636at2"/>
<dbReference type="PANTHER" id="PTHR43081:SF19">
    <property type="entry name" value="PH-SENSITIVE ADENYLATE CYCLASE RV1264"/>
    <property type="match status" value="1"/>
</dbReference>
<protein>
    <submittedName>
        <fullName evidence="3">Probable adenylate class-3/4/guanylyl cyclase</fullName>
    </submittedName>
</protein>
<dbReference type="InterPro" id="IPR001054">
    <property type="entry name" value="A/G_cyclase"/>
</dbReference>
<dbReference type="SUPFAM" id="SSF48452">
    <property type="entry name" value="TPR-like"/>
    <property type="match status" value="1"/>
</dbReference>
<evidence type="ECO:0000259" key="2">
    <source>
        <dbReference type="PROSITE" id="PS50125"/>
    </source>
</evidence>
<keyword evidence="1" id="KW-0802">TPR repeat</keyword>
<dbReference type="InterPro" id="IPR029787">
    <property type="entry name" value="Nucleotide_cyclase"/>
</dbReference>
<dbReference type="PATRIC" id="fig|394.7.peg.1279"/>
<feature type="repeat" description="TPR" evidence="1">
    <location>
        <begin position="448"/>
        <end position="481"/>
    </location>
</feature>
<dbReference type="Gene3D" id="1.25.40.10">
    <property type="entry name" value="Tetratricopeptide repeat domain"/>
    <property type="match status" value="1"/>
</dbReference>
<keyword evidence="3" id="KW-0614">Plasmid</keyword>
<keyword evidence="4" id="KW-1185">Reference proteome</keyword>
<organism evidence="3 4">
    <name type="scientific">Sinorhizobium fredii (strain NBRC 101917 / NGR234)</name>
    <dbReference type="NCBI Taxonomy" id="394"/>
    <lineage>
        <taxon>Bacteria</taxon>
        <taxon>Pseudomonadati</taxon>
        <taxon>Pseudomonadota</taxon>
        <taxon>Alphaproteobacteria</taxon>
        <taxon>Hyphomicrobiales</taxon>
        <taxon>Rhizobiaceae</taxon>
        <taxon>Sinorhizobium/Ensifer group</taxon>
        <taxon>Sinorhizobium</taxon>
    </lineage>
</organism>
<geneLocation type="plasmid" evidence="4">
    <name>sym pNGR234b</name>
</geneLocation>
<evidence type="ECO:0000313" key="4">
    <source>
        <dbReference type="Proteomes" id="UP000001054"/>
    </source>
</evidence>
<dbReference type="Pfam" id="PF00211">
    <property type="entry name" value="Guanylate_cyc"/>
    <property type="match status" value="1"/>
</dbReference>
<proteinExistence type="predicted"/>
<dbReference type="PROSITE" id="PS50005">
    <property type="entry name" value="TPR"/>
    <property type="match status" value="1"/>
</dbReference>
<dbReference type="Gene3D" id="3.30.70.1230">
    <property type="entry name" value="Nucleotide cyclase"/>
    <property type="match status" value="1"/>
</dbReference>
<dbReference type="InterPro" id="IPR011990">
    <property type="entry name" value="TPR-like_helical_dom_sf"/>
</dbReference>
<dbReference type="GO" id="GO:0006171">
    <property type="term" value="P:cAMP biosynthetic process"/>
    <property type="evidence" value="ECO:0007669"/>
    <property type="project" value="TreeGrafter"/>
</dbReference>
<dbReference type="InterPro" id="IPR050697">
    <property type="entry name" value="Adenylyl/Guanylyl_Cyclase_3/4"/>
</dbReference>
<dbReference type="InterPro" id="IPR019734">
    <property type="entry name" value="TPR_rpt"/>
</dbReference>
<evidence type="ECO:0000313" key="3">
    <source>
        <dbReference type="EMBL" id="ACP22301.1"/>
    </source>
</evidence>
<dbReference type="CDD" id="cd07302">
    <property type="entry name" value="CHD"/>
    <property type="match status" value="1"/>
</dbReference>
<dbReference type="Proteomes" id="UP000001054">
    <property type="component" value="Plasmid pNGR234b"/>
</dbReference>